<sequence length="133" mass="14915">MAPKRKTARSSKFADDAPWRAPQGEKPIPRISQGVVFPVRQGPNFSYAMSIMKHPDPIGYGLARECFLEPAGPDCIIPGQPKPIRLLGFQFWPLPFHNVISFKALEPIGRELKTVGKLLDKAFELMQAPFSER</sequence>
<organism evidence="2 3">
    <name type="scientific">Sphagnum troendelagicum</name>
    <dbReference type="NCBI Taxonomy" id="128251"/>
    <lineage>
        <taxon>Eukaryota</taxon>
        <taxon>Viridiplantae</taxon>
        <taxon>Streptophyta</taxon>
        <taxon>Embryophyta</taxon>
        <taxon>Bryophyta</taxon>
        <taxon>Sphagnophytina</taxon>
        <taxon>Sphagnopsida</taxon>
        <taxon>Sphagnales</taxon>
        <taxon>Sphagnaceae</taxon>
        <taxon>Sphagnum</taxon>
    </lineage>
</organism>
<dbReference type="EMBL" id="OZ019894">
    <property type="protein sequence ID" value="CAK9217097.1"/>
    <property type="molecule type" value="Genomic_DNA"/>
</dbReference>
<dbReference type="PANTHER" id="PTHR36737:SF1">
    <property type="entry name" value="EXPRESSED PROTEIN"/>
    <property type="match status" value="1"/>
</dbReference>
<feature type="region of interest" description="Disordered" evidence="1">
    <location>
        <begin position="1"/>
        <end position="28"/>
    </location>
</feature>
<dbReference type="Proteomes" id="UP001497512">
    <property type="component" value="Chromosome 2"/>
</dbReference>
<reference evidence="2" key="1">
    <citation type="submission" date="2024-02" db="EMBL/GenBank/DDBJ databases">
        <authorList>
            <consortium name="ELIXIR-Norway"/>
            <consortium name="Elixir Norway"/>
        </authorList>
    </citation>
    <scope>NUCLEOTIDE SEQUENCE</scope>
</reference>
<proteinExistence type="predicted"/>
<evidence type="ECO:0000256" key="1">
    <source>
        <dbReference type="SAM" id="MobiDB-lite"/>
    </source>
</evidence>
<protein>
    <submittedName>
        <fullName evidence="2">Uncharacterized protein</fullName>
    </submittedName>
</protein>
<evidence type="ECO:0000313" key="2">
    <source>
        <dbReference type="EMBL" id="CAK9217097.1"/>
    </source>
</evidence>
<name>A0ABP0UBZ5_9BRYO</name>
<keyword evidence="3" id="KW-1185">Reference proteome</keyword>
<gene>
    <name evidence="2" type="ORF">CSSPTR1EN2_LOCUS13800</name>
</gene>
<evidence type="ECO:0000313" key="3">
    <source>
        <dbReference type="Proteomes" id="UP001497512"/>
    </source>
</evidence>
<dbReference type="PANTHER" id="PTHR36737">
    <property type="entry name" value="EXPRESSED PROTEIN"/>
    <property type="match status" value="1"/>
</dbReference>
<accession>A0ABP0UBZ5</accession>